<comment type="caution">
    <text evidence="2">The sequence shown here is derived from an EMBL/GenBank/DDBJ whole genome shotgun (WGS) entry which is preliminary data.</text>
</comment>
<reference evidence="2" key="1">
    <citation type="submission" date="2022-01" db="EMBL/GenBank/DDBJ databases">
        <title>Genome Sequence Resource for Two Populations of Ditylenchus destructor, the Migratory Endoparasitic Phytonematode.</title>
        <authorList>
            <person name="Zhang H."/>
            <person name="Lin R."/>
            <person name="Xie B."/>
        </authorList>
    </citation>
    <scope>NUCLEOTIDE SEQUENCE</scope>
    <source>
        <strain evidence="2">BazhouSP</strain>
    </source>
</reference>
<evidence type="ECO:0000313" key="3">
    <source>
        <dbReference type="Proteomes" id="UP001201812"/>
    </source>
</evidence>
<keyword evidence="1" id="KW-0812">Transmembrane</keyword>
<organism evidence="2 3">
    <name type="scientific">Ditylenchus destructor</name>
    <dbReference type="NCBI Taxonomy" id="166010"/>
    <lineage>
        <taxon>Eukaryota</taxon>
        <taxon>Metazoa</taxon>
        <taxon>Ecdysozoa</taxon>
        <taxon>Nematoda</taxon>
        <taxon>Chromadorea</taxon>
        <taxon>Rhabditida</taxon>
        <taxon>Tylenchina</taxon>
        <taxon>Tylenchomorpha</taxon>
        <taxon>Sphaerularioidea</taxon>
        <taxon>Anguinidae</taxon>
        <taxon>Anguininae</taxon>
        <taxon>Ditylenchus</taxon>
    </lineage>
</organism>
<proteinExistence type="predicted"/>
<evidence type="ECO:0000256" key="1">
    <source>
        <dbReference type="SAM" id="Phobius"/>
    </source>
</evidence>
<evidence type="ECO:0000313" key="2">
    <source>
        <dbReference type="EMBL" id="KAI1692321.1"/>
    </source>
</evidence>
<keyword evidence="3" id="KW-1185">Reference proteome</keyword>
<dbReference type="Proteomes" id="UP001201812">
    <property type="component" value="Unassembled WGS sequence"/>
</dbReference>
<protein>
    <submittedName>
        <fullName evidence="2">Uncharacterized protein</fullName>
    </submittedName>
</protein>
<feature type="transmembrane region" description="Helical" evidence="1">
    <location>
        <begin position="55"/>
        <end position="74"/>
    </location>
</feature>
<feature type="transmembrane region" description="Helical" evidence="1">
    <location>
        <begin position="86"/>
        <end position="106"/>
    </location>
</feature>
<accession>A0AAD4MFQ7</accession>
<keyword evidence="1" id="KW-0472">Membrane</keyword>
<keyword evidence="1" id="KW-1133">Transmembrane helix</keyword>
<name>A0AAD4MFQ7_9BILA</name>
<dbReference type="EMBL" id="JAKKPZ010000783">
    <property type="protein sequence ID" value="KAI1692321.1"/>
    <property type="molecule type" value="Genomic_DNA"/>
</dbReference>
<gene>
    <name evidence="2" type="ORF">DdX_21323</name>
</gene>
<sequence length="107" mass="12201">MLFSSQQARAKFKSRGVCSSNSLWGSLGRLSLGSSHLQILLHTLLRMMRMRAAHFLDHLTLSNIAVLSFSSMALQHLAPMAQFFRILNVRLLLIFVVCIFCFYCIYC</sequence>
<dbReference type="AlphaFoldDB" id="A0AAD4MFQ7"/>